<feature type="domain" description="EGF-like" evidence="15">
    <location>
        <begin position="373"/>
        <end position="413"/>
    </location>
</feature>
<evidence type="ECO:0000256" key="8">
    <source>
        <dbReference type="ARBA" id="ARBA00022837"/>
    </source>
</evidence>
<dbReference type="InterPro" id="IPR049883">
    <property type="entry name" value="NOTCH1_EGF-like"/>
</dbReference>
<evidence type="ECO:0000256" key="5">
    <source>
        <dbReference type="ARBA" id="ARBA00022737"/>
    </source>
</evidence>
<keyword evidence="13" id="KW-0472">Membrane</keyword>
<evidence type="ECO:0000256" key="11">
    <source>
        <dbReference type="ARBA" id="ARBA00023157"/>
    </source>
</evidence>
<dbReference type="Pfam" id="PF12947">
    <property type="entry name" value="EGF_3"/>
    <property type="match status" value="2"/>
</dbReference>
<keyword evidence="7 17" id="KW-0418">Kinase</keyword>
<dbReference type="SMART" id="SM00032">
    <property type="entry name" value="CCP"/>
    <property type="match status" value="1"/>
</dbReference>
<dbReference type="EMBL" id="KE346370">
    <property type="protein sequence ID" value="KJE96229.1"/>
    <property type="molecule type" value="Genomic_DNA"/>
</dbReference>
<dbReference type="InterPro" id="IPR003644">
    <property type="entry name" value="Calx_beta"/>
</dbReference>
<dbReference type="PRINTS" id="PR00109">
    <property type="entry name" value="TYRKINASE"/>
</dbReference>
<gene>
    <name evidence="17" type="ORF">CAOG_006582</name>
</gene>
<dbReference type="InterPro" id="IPR000152">
    <property type="entry name" value="EGF-type_Asp/Asn_hydroxyl_site"/>
</dbReference>
<dbReference type="PROSITE" id="PS50011">
    <property type="entry name" value="PROTEIN_KINASE_DOM"/>
    <property type="match status" value="1"/>
</dbReference>
<accession>A0A0D2X4K7</accession>
<evidence type="ECO:0000259" key="14">
    <source>
        <dbReference type="PROSITE" id="PS50011"/>
    </source>
</evidence>
<evidence type="ECO:0000256" key="1">
    <source>
        <dbReference type="ARBA" id="ARBA00004479"/>
    </source>
</evidence>
<keyword evidence="18" id="KW-1185">Reference proteome</keyword>
<dbReference type="PROSITE" id="PS50923">
    <property type="entry name" value="SUSHI"/>
    <property type="match status" value="1"/>
</dbReference>
<dbReference type="OrthoDB" id="5983152at2759"/>
<dbReference type="PROSITE" id="PS00109">
    <property type="entry name" value="PROTEIN_KINASE_TYR"/>
    <property type="match status" value="1"/>
</dbReference>
<keyword evidence="11" id="KW-1015">Disulfide bond</keyword>
<dbReference type="SUPFAM" id="SSF141072">
    <property type="entry name" value="CalX-like"/>
    <property type="match status" value="5"/>
</dbReference>
<dbReference type="InterPro" id="IPR050122">
    <property type="entry name" value="RTK"/>
</dbReference>
<dbReference type="CDD" id="cd00054">
    <property type="entry name" value="EGF_CA"/>
    <property type="match status" value="3"/>
</dbReference>
<evidence type="ECO:0000256" key="13">
    <source>
        <dbReference type="SAM" id="Phobius"/>
    </source>
</evidence>
<feature type="domain" description="Protein kinase" evidence="14">
    <location>
        <begin position="1445"/>
        <end position="1718"/>
    </location>
</feature>
<dbReference type="PROSITE" id="PS50026">
    <property type="entry name" value="EGF_3"/>
    <property type="match status" value="3"/>
</dbReference>
<dbReference type="Gene3D" id="1.10.510.10">
    <property type="entry name" value="Transferase(Phosphotransferase) domain 1"/>
    <property type="match status" value="1"/>
</dbReference>
<comment type="subcellular location">
    <subcellularLocation>
        <location evidence="1">Membrane</location>
        <topology evidence="1">Single-pass type I membrane protein</topology>
    </subcellularLocation>
</comment>
<dbReference type="eggNOG" id="KOG1306">
    <property type="taxonomic scope" value="Eukaryota"/>
</dbReference>
<name>A0A0D2X4K7_CAPO3</name>
<dbReference type="PhylomeDB" id="A0A0D2X4K7"/>
<keyword evidence="3" id="KW-0808">Transferase</keyword>
<dbReference type="SUPFAM" id="SSF57196">
    <property type="entry name" value="EGF/Laminin"/>
    <property type="match status" value="1"/>
</dbReference>
<dbReference type="SMART" id="SM00179">
    <property type="entry name" value="EGF_CA"/>
    <property type="match status" value="4"/>
</dbReference>
<dbReference type="GO" id="GO:0005524">
    <property type="term" value="F:ATP binding"/>
    <property type="evidence" value="ECO:0007669"/>
    <property type="project" value="UniProtKB-KW"/>
</dbReference>
<dbReference type="PANTHER" id="PTHR24416:SF611">
    <property type="entry name" value="TYROSINE-PROTEIN KINASE TRANSMEMBRANE RECEPTOR ROR"/>
    <property type="match status" value="1"/>
</dbReference>
<dbReference type="FunFam" id="1.10.510.10:FF:000554">
    <property type="entry name" value="Predicted protein"/>
    <property type="match status" value="1"/>
</dbReference>
<dbReference type="InterPro" id="IPR002049">
    <property type="entry name" value="LE_dom"/>
</dbReference>
<evidence type="ECO:0000256" key="10">
    <source>
        <dbReference type="ARBA" id="ARBA00023137"/>
    </source>
</evidence>
<dbReference type="InParanoid" id="A0A0D2X4K7"/>
<keyword evidence="13" id="KW-0812">Transmembrane</keyword>
<dbReference type="GO" id="GO:0007169">
    <property type="term" value="P:cell surface receptor protein tyrosine kinase signaling pathway"/>
    <property type="evidence" value="ECO:0007669"/>
    <property type="project" value="TreeGrafter"/>
</dbReference>
<dbReference type="InterPro" id="IPR008266">
    <property type="entry name" value="Tyr_kinase_AS"/>
</dbReference>
<evidence type="ECO:0000313" key="17">
    <source>
        <dbReference type="EMBL" id="KJE96229.1"/>
    </source>
</evidence>
<dbReference type="InterPro" id="IPR011009">
    <property type="entry name" value="Kinase-like_dom_sf"/>
</dbReference>
<dbReference type="InterPro" id="IPR009030">
    <property type="entry name" value="Growth_fac_rcpt_cys_sf"/>
</dbReference>
<dbReference type="SUPFAM" id="SSF57535">
    <property type="entry name" value="Complement control module/SCR domain"/>
    <property type="match status" value="1"/>
</dbReference>
<dbReference type="PANTHER" id="PTHR24416">
    <property type="entry name" value="TYROSINE-PROTEIN KINASE RECEPTOR"/>
    <property type="match status" value="1"/>
</dbReference>
<dbReference type="InterPro" id="IPR001881">
    <property type="entry name" value="EGF-like_Ca-bd_dom"/>
</dbReference>
<dbReference type="Pfam" id="PF14670">
    <property type="entry name" value="FXa_inhibition"/>
    <property type="match status" value="1"/>
</dbReference>
<evidence type="ECO:0000256" key="7">
    <source>
        <dbReference type="ARBA" id="ARBA00022777"/>
    </source>
</evidence>
<comment type="caution">
    <text evidence="12">Lacks conserved residue(s) required for the propagation of feature annotation.</text>
</comment>
<evidence type="ECO:0000256" key="2">
    <source>
        <dbReference type="ARBA" id="ARBA00022536"/>
    </source>
</evidence>
<keyword evidence="2 12" id="KW-0245">EGF-like domain</keyword>
<evidence type="ECO:0000313" key="18">
    <source>
        <dbReference type="Proteomes" id="UP000008743"/>
    </source>
</evidence>
<keyword evidence="10" id="KW-0829">Tyrosine-protein kinase</keyword>
<dbReference type="GO" id="GO:0004714">
    <property type="term" value="F:transmembrane receptor protein tyrosine kinase activity"/>
    <property type="evidence" value="ECO:0007669"/>
    <property type="project" value="TreeGrafter"/>
</dbReference>
<dbReference type="FunFam" id="2.10.25.10:FF:000038">
    <property type="entry name" value="Fibrillin 2"/>
    <property type="match status" value="2"/>
</dbReference>
<evidence type="ECO:0000256" key="4">
    <source>
        <dbReference type="ARBA" id="ARBA00022729"/>
    </source>
</evidence>
<dbReference type="FunFam" id="2.10.25.10:FF:000240">
    <property type="entry name" value="Vitamin K-dependent protein S"/>
    <property type="match status" value="1"/>
</dbReference>
<keyword evidence="13" id="KW-1133">Transmembrane helix</keyword>
<reference evidence="18" key="1">
    <citation type="submission" date="2011-02" db="EMBL/GenBank/DDBJ databases">
        <title>The Genome Sequence of Capsaspora owczarzaki ATCC 30864.</title>
        <authorList>
            <person name="Russ C."/>
            <person name="Cuomo C."/>
            <person name="Burger G."/>
            <person name="Gray M.W."/>
            <person name="Holland P.W.H."/>
            <person name="King N."/>
            <person name="Lang F.B.F."/>
            <person name="Roger A.J."/>
            <person name="Ruiz-Trillo I."/>
            <person name="Young S.K."/>
            <person name="Zeng Q."/>
            <person name="Gargeya S."/>
            <person name="Alvarado L."/>
            <person name="Berlin A."/>
            <person name="Chapman S.B."/>
            <person name="Chen Z."/>
            <person name="Freedman E."/>
            <person name="Gellesch M."/>
            <person name="Goldberg J."/>
            <person name="Griggs A."/>
            <person name="Gujja S."/>
            <person name="Heilman E."/>
            <person name="Heiman D."/>
            <person name="Howarth C."/>
            <person name="Mehta T."/>
            <person name="Neiman D."/>
            <person name="Pearson M."/>
            <person name="Roberts A."/>
            <person name="Saif S."/>
            <person name="Shea T."/>
            <person name="Shenoy N."/>
            <person name="Sisk P."/>
            <person name="Stolte C."/>
            <person name="Sykes S."/>
            <person name="White J."/>
            <person name="Yandava C."/>
            <person name="Haas B."/>
            <person name="Nusbaum C."/>
            <person name="Birren B."/>
        </authorList>
    </citation>
    <scope>NUCLEOTIDE SEQUENCE</scope>
    <source>
        <strain evidence="18">ATCC 30864</strain>
    </source>
</reference>
<dbReference type="GO" id="GO:0005886">
    <property type="term" value="C:plasma membrane"/>
    <property type="evidence" value="ECO:0007669"/>
    <property type="project" value="TreeGrafter"/>
</dbReference>
<evidence type="ECO:0000259" key="16">
    <source>
        <dbReference type="PROSITE" id="PS50923"/>
    </source>
</evidence>
<dbReference type="SMART" id="SM00219">
    <property type="entry name" value="TyrKc"/>
    <property type="match status" value="1"/>
</dbReference>
<dbReference type="SMART" id="SM00181">
    <property type="entry name" value="EGF"/>
    <property type="match status" value="5"/>
</dbReference>
<evidence type="ECO:0000259" key="15">
    <source>
        <dbReference type="PROSITE" id="PS50026"/>
    </source>
</evidence>
<dbReference type="Gene3D" id="2.10.25.140">
    <property type="match status" value="1"/>
</dbReference>
<dbReference type="InterPro" id="IPR000436">
    <property type="entry name" value="Sushi_SCR_CCP_dom"/>
</dbReference>
<dbReference type="Pfam" id="PF07714">
    <property type="entry name" value="PK_Tyr_Ser-Thr"/>
    <property type="match status" value="1"/>
</dbReference>
<dbReference type="Gene3D" id="2.60.40.2030">
    <property type="match status" value="4"/>
</dbReference>
<protein>
    <submittedName>
        <fullName evidence="17">TKL protein kinase</fullName>
    </submittedName>
</protein>
<feature type="domain" description="EGF-like" evidence="15">
    <location>
        <begin position="414"/>
        <end position="454"/>
    </location>
</feature>
<dbReference type="Pfam" id="PF00084">
    <property type="entry name" value="Sushi"/>
    <property type="match status" value="1"/>
</dbReference>
<dbReference type="SUPFAM" id="SSF57184">
    <property type="entry name" value="Growth factor receptor domain"/>
    <property type="match status" value="2"/>
</dbReference>
<dbReference type="FunFam" id="2.60.40.2030:FF:000017">
    <property type="entry name" value="Adhesion G protein-coupled receptor V1"/>
    <property type="match status" value="1"/>
</dbReference>
<evidence type="ECO:0000256" key="3">
    <source>
        <dbReference type="ARBA" id="ARBA00022679"/>
    </source>
</evidence>
<dbReference type="eggNOG" id="KOG1026">
    <property type="taxonomic scope" value="Eukaryota"/>
</dbReference>
<dbReference type="Gene3D" id="3.30.200.20">
    <property type="entry name" value="Phosphorylase Kinase, domain 1"/>
    <property type="match status" value="1"/>
</dbReference>
<dbReference type="CDD" id="cd00055">
    <property type="entry name" value="EGF_Lam"/>
    <property type="match status" value="1"/>
</dbReference>
<dbReference type="CDD" id="cd00192">
    <property type="entry name" value="PTKc"/>
    <property type="match status" value="1"/>
</dbReference>
<dbReference type="STRING" id="595528.A0A0D2X4K7"/>
<dbReference type="GO" id="GO:0005509">
    <property type="term" value="F:calcium ion binding"/>
    <property type="evidence" value="ECO:0007669"/>
    <property type="project" value="InterPro"/>
</dbReference>
<dbReference type="InterPro" id="IPR000742">
    <property type="entry name" value="EGF"/>
</dbReference>
<dbReference type="InterPro" id="IPR018097">
    <property type="entry name" value="EGF_Ca-bd_CS"/>
</dbReference>
<proteinExistence type="predicted"/>
<dbReference type="InterPro" id="IPR001245">
    <property type="entry name" value="Ser-Thr/Tyr_kinase_cat_dom"/>
</dbReference>
<dbReference type="PROSITE" id="PS00010">
    <property type="entry name" value="ASX_HYDROXYL"/>
    <property type="match status" value="3"/>
</dbReference>
<keyword evidence="4" id="KW-0732">Signal</keyword>
<dbReference type="Gene3D" id="2.10.70.10">
    <property type="entry name" value="Complement Module, domain 1"/>
    <property type="match status" value="1"/>
</dbReference>
<dbReference type="PROSITE" id="PS01187">
    <property type="entry name" value="EGF_CA"/>
    <property type="match status" value="1"/>
</dbReference>
<keyword evidence="6" id="KW-0547">Nucleotide-binding</keyword>
<keyword evidence="8" id="KW-0106">Calcium</keyword>
<dbReference type="eggNOG" id="KOG4475">
    <property type="taxonomic scope" value="Eukaryota"/>
</dbReference>
<evidence type="ECO:0000256" key="6">
    <source>
        <dbReference type="ARBA" id="ARBA00022741"/>
    </source>
</evidence>
<organism evidence="17 18">
    <name type="scientific">Capsaspora owczarzaki (strain ATCC 30864)</name>
    <dbReference type="NCBI Taxonomy" id="595528"/>
    <lineage>
        <taxon>Eukaryota</taxon>
        <taxon>Filasterea</taxon>
        <taxon>Capsaspora</taxon>
    </lineage>
</organism>
<dbReference type="GO" id="GO:0043235">
    <property type="term" value="C:receptor complex"/>
    <property type="evidence" value="ECO:0007669"/>
    <property type="project" value="TreeGrafter"/>
</dbReference>
<dbReference type="InterPro" id="IPR024731">
    <property type="entry name" value="NELL2-like_EGF"/>
</dbReference>
<dbReference type="Gene3D" id="2.10.25.10">
    <property type="entry name" value="Laminin"/>
    <property type="match status" value="4"/>
</dbReference>
<dbReference type="SMART" id="SM00237">
    <property type="entry name" value="Calx_beta"/>
    <property type="match status" value="2"/>
</dbReference>
<dbReference type="Pfam" id="PF03160">
    <property type="entry name" value="Calx-beta"/>
    <property type="match status" value="3"/>
</dbReference>
<keyword evidence="5" id="KW-0677">Repeat</keyword>
<dbReference type="InterPro" id="IPR035976">
    <property type="entry name" value="Sushi/SCR/CCP_sf"/>
</dbReference>
<evidence type="ECO:0000256" key="9">
    <source>
        <dbReference type="ARBA" id="ARBA00022840"/>
    </source>
</evidence>
<dbReference type="InterPro" id="IPR000719">
    <property type="entry name" value="Prot_kinase_dom"/>
</dbReference>
<dbReference type="Pfam" id="PF07645">
    <property type="entry name" value="EGF_CA"/>
    <property type="match status" value="1"/>
</dbReference>
<dbReference type="SUPFAM" id="SSF56112">
    <property type="entry name" value="Protein kinase-like (PK-like)"/>
    <property type="match status" value="1"/>
</dbReference>
<feature type="domain" description="Sushi" evidence="16">
    <location>
        <begin position="226"/>
        <end position="288"/>
    </location>
</feature>
<dbReference type="Proteomes" id="UP000008743">
    <property type="component" value="Unassembled WGS sequence"/>
</dbReference>
<evidence type="ECO:0000256" key="12">
    <source>
        <dbReference type="PROSITE-ProRule" id="PRU00076"/>
    </source>
</evidence>
<feature type="domain" description="EGF-like" evidence="15">
    <location>
        <begin position="332"/>
        <end position="372"/>
    </location>
</feature>
<dbReference type="InterPro" id="IPR020635">
    <property type="entry name" value="Tyr_kinase_cat_dom"/>
</dbReference>
<dbReference type="InterPro" id="IPR038081">
    <property type="entry name" value="CalX-like_sf"/>
</dbReference>
<feature type="transmembrane region" description="Helical" evidence="13">
    <location>
        <begin position="1325"/>
        <end position="1346"/>
    </location>
</feature>
<dbReference type="CDD" id="cd00033">
    <property type="entry name" value="CCP"/>
    <property type="match status" value="1"/>
</dbReference>
<dbReference type="PROSITE" id="PS01186">
    <property type="entry name" value="EGF_2"/>
    <property type="match status" value="3"/>
</dbReference>
<keyword evidence="9" id="KW-0067">ATP-binding</keyword>
<sequence>MIFDAGKASIGLYYDSASFNGPACDDSAGATACDSFSNWYITIGSTEFSGSVAKQQDDNNPVWEQYFTTSQVNNYPGSFSVGLDFFDGDFVSTQTLGSIVRTYTAGSSADYIPITVTDPFYGAFWIKFAYRVICQTNYYGPTCDTFCTTSTGNCSTCDPVSGACTACKSGYTGAPSCSTCAPNYYPSGSGSCVYCIPNDGGYYTCSSTGSKVCTPGYTGASCNTLVTCPTAPAAPTNTTKSQCSSVSANSTCTYQCNAGFSVSSGSPSITCSTAGAWTPAAPTLRCFDINECNNLNGGCNQTCLNTPGSYDCSCLTGYTKNGDGKGASGCLDNNECSSANGGCQHTCTNLPGTYACSCNSGYQLQPDAKSCININECTTGTHNCAANATCADTIGSFTCTCKAGFSGNGTHCDDVNECNGIPFPCSSDALCTNTPGNYSCACKPGFLGNGLECAADGRVAFDVSSRFLVVRRPASGTSTISLVVEAPVEVPAASVQFTISSASLTAASSAPLQFSSTVHQQTITLNLAASGSALAQETVDIQLANPLNMALDDHFNTAQIVIEASQSQFGTVGVSAGSRQISLSNVMANPEFSITLERFSAVSYASAVDVTFSVTSTVASATTFVATIPAGQQTFAVLITVPNMGTPTVPSTLTYTITAATAVTLGEATPIGYYGSSVVAVPEHDYPYGLFSIANTASSWPEPSSASLTITRARGSVGTVTVRVTPYAVAFNTTTGTPVATIDSDFASTPVDVEFTAGILTKNALVAILDDTIPELAEVFGVRLEIVSGGGAVDSTASDVLVTIAESDSPHGVLAFDAATLAVDEPASDSSVSITITRTAGLFGDVTFAWATSITGSDHSVNAQAGLDFVEGAGTVTLLQGHSSAVIQVVIRADSLPELDETFAVTLSSPTGGATLGAQSTITVTINKNDKPYGTIGFVTPTLTKSADGSARFLVTRGSTFTAEVARYFGTFGTVTGDATLQFTTPVTAADFNNQVVRTVSFAAGQTSQTSNSFNVVAAQAPVRLFNIVLSPSSGSLATLDADAPSVIPCAIEASNAVDGVVRFTSLTFIAQESAGVALVTVERTGSALGAVTFTYSVRTGTAGGEDFDASIQDAPVVIEAGAASTVISIAVDDDDIPELDETFTVLLTGITAGSAYLTYASVATVTIAANDDPYGRMEFAPSGNPLGDDVYTVWEGTPSLTIPVLRNAGVLGAVAVTVVAGTNASIAPFTPFLNRYHPEQGVSLTSDLQVTSPLLVRFAAAQSSTTDLLVLTIRNDDIPEGTKALYLALQNPTNGATLGPLIMVELRDSDEEEDSAASSAAATVPIAIGAVVGCAAVILLVAIVLRRRKRARHQNQLLKATESGYAVPMQTVTIPSKGDASEPLYATATATYSNSAASATSGSANYDTIDARRNPTDTIYDDAVPLSRIHTTPTAISNQLRNNLVLGETLGSGAFGVVVAGQLSLEFVPQDAIYLCAKRNQSTLAVAVKQLAADATEKSRREFFEEAQMVCRFSHPNIVRALGALLEREPNMCILELMPYGDLRSVLRSSLKDNAYWSAAEMSFALQQVASGLAYLETQNFVHRDLAARNCLVGAGLSVKISDFGLSRALEEKDYYHMETNGRLPVKWMAPECLNFRRFTHQSDVWAFGVLAWEVYAYGATPYGNLTAGREVLAQVEAGLRLQKPESCPDAAYALLERCWDLIPTARPTASELQKFFAMGASEGAIRDIGAML</sequence>